<keyword evidence="2" id="KW-1185">Reference proteome</keyword>
<name>A0ABQ9TH13_SAGOE</name>
<evidence type="ECO:0000313" key="1">
    <source>
        <dbReference type="EMBL" id="KAK2084065.1"/>
    </source>
</evidence>
<accession>A0ABQ9TH13</accession>
<dbReference type="Proteomes" id="UP001266305">
    <property type="component" value="Unassembled WGS sequence"/>
</dbReference>
<comment type="caution">
    <text evidence="1">The sequence shown here is derived from an EMBL/GenBank/DDBJ whole genome shotgun (WGS) entry which is preliminary data.</text>
</comment>
<organism evidence="1 2">
    <name type="scientific">Saguinus oedipus</name>
    <name type="common">Cotton-top tamarin</name>
    <name type="synonym">Oedipomidas oedipus</name>
    <dbReference type="NCBI Taxonomy" id="9490"/>
    <lineage>
        <taxon>Eukaryota</taxon>
        <taxon>Metazoa</taxon>
        <taxon>Chordata</taxon>
        <taxon>Craniata</taxon>
        <taxon>Vertebrata</taxon>
        <taxon>Euteleostomi</taxon>
        <taxon>Mammalia</taxon>
        <taxon>Eutheria</taxon>
        <taxon>Euarchontoglires</taxon>
        <taxon>Primates</taxon>
        <taxon>Haplorrhini</taxon>
        <taxon>Platyrrhini</taxon>
        <taxon>Cebidae</taxon>
        <taxon>Callitrichinae</taxon>
        <taxon>Saguinus</taxon>
    </lineage>
</organism>
<evidence type="ECO:0000313" key="2">
    <source>
        <dbReference type="Proteomes" id="UP001266305"/>
    </source>
</evidence>
<sequence length="64" mass="6636">MWVLVHSDHPDCPLGIGAGKSWWSAKCGQKPGASNTVPAAQRRTHLPAQGCSPKECGAQGLPGT</sequence>
<reference evidence="1 2" key="1">
    <citation type="submission" date="2023-05" db="EMBL/GenBank/DDBJ databases">
        <title>B98-5 Cell Line De Novo Hybrid Assembly: An Optical Mapping Approach.</title>
        <authorList>
            <person name="Kananen K."/>
            <person name="Auerbach J.A."/>
            <person name="Kautto E."/>
            <person name="Blachly J.S."/>
        </authorList>
    </citation>
    <scope>NUCLEOTIDE SEQUENCE [LARGE SCALE GENOMIC DNA]</scope>
    <source>
        <strain evidence="1">B95-8</strain>
        <tissue evidence="1">Cell line</tissue>
    </source>
</reference>
<proteinExistence type="predicted"/>
<feature type="non-terminal residue" evidence="1">
    <location>
        <position position="64"/>
    </location>
</feature>
<dbReference type="EMBL" id="JASSZA010000023">
    <property type="protein sequence ID" value="KAK2084065.1"/>
    <property type="molecule type" value="Genomic_DNA"/>
</dbReference>
<gene>
    <name evidence="1" type="ORF">P7K49_039301</name>
</gene>
<protein>
    <submittedName>
        <fullName evidence="1">Uncharacterized protein</fullName>
    </submittedName>
</protein>